<evidence type="ECO:0000259" key="12">
    <source>
        <dbReference type="PROSITE" id="PS50106"/>
    </source>
</evidence>
<keyword evidence="7 11" id="KW-0862">Zinc</keyword>
<dbReference type="Proteomes" id="UP001615550">
    <property type="component" value="Unassembled WGS sequence"/>
</dbReference>
<evidence type="ECO:0000256" key="7">
    <source>
        <dbReference type="ARBA" id="ARBA00022833"/>
    </source>
</evidence>
<dbReference type="EC" id="3.4.24.-" evidence="11"/>
<evidence type="ECO:0000256" key="2">
    <source>
        <dbReference type="ARBA" id="ARBA00004141"/>
    </source>
</evidence>
<dbReference type="PANTHER" id="PTHR42837:SF2">
    <property type="entry name" value="MEMBRANE METALLOPROTEASE ARASP2, CHLOROPLASTIC-RELATED"/>
    <property type="match status" value="1"/>
</dbReference>
<dbReference type="InterPro" id="IPR004387">
    <property type="entry name" value="Pept_M50_Zn"/>
</dbReference>
<feature type="transmembrane region" description="Helical" evidence="11">
    <location>
        <begin position="424"/>
        <end position="442"/>
    </location>
</feature>
<keyword evidence="4" id="KW-0645">Protease</keyword>
<evidence type="ECO:0000256" key="4">
    <source>
        <dbReference type="ARBA" id="ARBA00022670"/>
    </source>
</evidence>
<dbReference type="CDD" id="cd23081">
    <property type="entry name" value="cpPDZ_EcRseP-like"/>
    <property type="match status" value="1"/>
</dbReference>
<dbReference type="Pfam" id="PF17820">
    <property type="entry name" value="PDZ_6"/>
    <property type="match status" value="1"/>
</dbReference>
<keyword evidence="14" id="KW-1185">Reference proteome</keyword>
<keyword evidence="8 11" id="KW-1133">Transmembrane helix</keyword>
<dbReference type="EMBL" id="JBGORX010000003">
    <property type="protein sequence ID" value="MFJ1269037.1"/>
    <property type="molecule type" value="Genomic_DNA"/>
</dbReference>
<dbReference type="Gene3D" id="2.30.42.10">
    <property type="match status" value="2"/>
</dbReference>
<comment type="cofactor">
    <cofactor evidence="1 11">
        <name>Zn(2+)</name>
        <dbReference type="ChEBI" id="CHEBI:29105"/>
    </cofactor>
</comment>
<dbReference type="NCBIfam" id="TIGR00054">
    <property type="entry name" value="RIP metalloprotease RseP"/>
    <property type="match status" value="1"/>
</dbReference>
<comment type="subcellular location">
    <subcellularLocation>
        <location evidence="2">Membrane</location>
        <topology evidence="2">Multi-pass membrane protein</topology>
    </subcellularLocation>
</comment>
<dbReference type="InterPro" id="IPR008915">
    <property type="entry name" value="Peptidase_M50"/>
</dbReference>
<keyword evidence="5 11" id="KW-0812">Transmembrane</keyword>
<evidence type="ECO:0000256" key="10">
    <source>
        <dbReference type="ARBA" id="ARBA00023136"/>
    </source>
</evidence>
<organism evidence="13 14">
    <name type="scientific">Legionella lytica</name>
    <dbReference type="NCBI Taxonomy" id="96232"/>
    <lineage>
        <taxon>Bacteria</taxon>
        <taxon>Pseudomonadati</taxon>
        <taxon>Pseudomonadota</taxon>
        <taxon>Gammaproteobacteria</taxon>
        <taxon>Legionellales</taxon>
        <taxon>Legionellaceae</taxon>
        <taxon>Legionella</taxon>
    </lineage>
</organism>
<proteinExistence type="inferred from homology"/>
<dbReference type="RefSeq" id="WP_400187855.1">
    <property type="nucleotide sequence ID" value="NZ_JBGORX010000003.1"/>
</dbReference>
<dbReference type="SMART" id="SM00228">
    <property type="entry name" value="PDZ"/>
    <property type="match status" value="2"/>
</dbReference>
<keyword evidence="10 11" id="KW-0472">Membrane</keyword>
<gene>
    <name evidence="13" type="primary">rseP</name>
    <name evidence="13" type="ORF">ACD661_10750</name>
</gene>
<dbReference type="InterPro" id="IPR001478">
    <property type="entry name" value="PDZ"/>
</dbReference>
<name>A0ABW8D8L0_9GAMM</name>
<evidence type="ECO:0000256" key="9">
    <source>
        <dbReference type="ARBA" id="ARBA00023049"/>
    </source>
</evidence>
<dbReference type="Pfam" id="PF02163">
    <property type="entry name" value="Peptidase_M50"/>
    <property type="match status" value="1"/>
</dbReference>
<evidence type="ECO:0000256" key="1">
    <source>
        <dbReference type="ARBA" id="ARBA00001947"/>
    </source>
</evidence>
<comment type="caution">
    <text evidence="13">The sequence shown here is derived from an EMBL/GenBank/DDBJ whole genome shotgun (WGS) entry which is preliminary data.</text>
</comment>
<dbReference type="InterPro" id="IPR041489">
    <property type="entry name" value="PDZ_6"/>
</dbReference>
<dbReference type="PROSITE" id="PS50106">
    <property type="entry name" value="PDZ"/>
    <property type="match status" value="1"/>
</dbReference>
<evidence type="ECO:0000256" key="3">
    <source>
        <dbReference type="ARBA" id="ARBA00007931"/>
    </source>
</evidence>
<dbReference type="SUPFAM" id="SSF50156">
    <property type="entry name" value="PDZ domain-like"/>
    <property type="match status" value="2"/>
</dbReference>
<keyword evidence="9 11" id="KW-0482">Metalloprotease</keyword>
<dbReference type="InterPro" id="IPR036034">
    <property type="entry name" value="PDZ_sf"/>
</dbReference>
<protein>
    <recommendedName>
        <fullName evidence="11">Zinc metalloprotease</fullName>
        <ecNumber evidence="11">3.4.24.-</ecNumber>
    </recommendedName>
</protein>
<dbReference type="GO" id="GO:0008237">
    <property type="term" value="F:metallopeptidase activity"/>
    <property type="evidence" value="ECO:0007669"/>
    <property type="project" value="UniProtKB-KW"/>
</dbReference>
<reference evidence="13 14" key="1">
    <citation type="submission" date="2024-08" db="EMBL/GenBank/DDBJ databases">
        <title>Draft Genome Sequence of Legionella lytica strain DSB2004, Isolated From a Fire Sprinkler System.</title>
        <authorList>
            <person name="Everhart A.D."/>
            <person name="Kidane D.T."/>
            <person name="Farone A.L."/>
            <person name="Farone M.B."/>
        </authorList>
    </citation>
    <scope>NUCLEOTIDE SEQUENCE [LARGE SCALE GENOMIC DNA]</scope>
    <source>
        <strain evidence="13 14">DSB2004</strain>
    </source>
</reference>
<evidence type="ECO:0000313" key="13">
    <source>
        <dbReference type="EMBL" id="MFJ1269037.1"/>
    </source>
</evidence>
<evidence type="ECO:0000313" key="14">
    <source>
        <dbReference type="Proteomes" id="UP001615550"/>
    </source>
</evidence>
<dbReference type="CDD" id="cd06163">
    <property type="entry name" value="S2P-M50_PDZ_RseP-like"/>
    <property type="match status" value="1"/>
</dbReference>
<evidence type="ECO:0000256" key="11">
    <source>
        <dbReference type="RuleBase" id="RU362031"/>
    </source>
</evidence>
<feature type="domain" description="PDZ" evidence="12">
    <location>
        <begin position="223"/>
        <end position="254"/>
    </location>
</feature>
<accession>A0ABW8D8L0</accession>
<sequence>MLLTLLYFLLALLLLVTIHEYGHFQVARWCGVKVLRFSFGFGKILASWTDKKGTEYAWSLFPFGGYVKMLDESEGEVPENERHLAFNNQSVWKRIAIVLAGPMFNFIFAFFALWLVLVIGMPSLAPMIDGVRPGSIAAEAGLKAKEEIISLNDAKINSWRDFQYALMPMVGSNETVHLVVKSLENGQQSQISLPLANWVLDDKKPDPLKSLGIEPFIPSIPPIVGEVIPDSPADKAGLKTGDKVLTVDGKPFNDWLFLVEYVQARPDEQIALQINRNGTIQNLSVHVGSHDNKGKVEGFLGVRSQKVKWPERWLRMEREQPLAALNIALKQTAQLTGTTFILMGRLVTGKLGLNSISGPVGIAQGAGDSGRGGLATYLFFLALVSISLGALNLLPIPMLDGGHLLYYVLEVIRGKPVSDSLKSAGAYVGLLLLAALMFIALTNDLSRLTG</sequence>
<feature type="transmembrane region" description="Helical" evidence="11">
    <location>
        <begin position="374"/>
        <end position="396"/>
    </location>
</feature>
<feature type="transmembrane region" description="Helical" evidence="11">
    <location>
        <begin position="95"/>
        <end position="119"/>
    </location>
</feature>
<comment type="similarity">
    <text evidence="3 11">Belongs to the peptidase M50B family.</text>
</comment>
<dbReference type="PANTHER" id="PTHR42837">
    <property type="entry name" value="REGULATOR OF SIGMA-E PROTEASE RSEP"/>
    <property type="match status" value="1"/>
</dbReference>
<evidence type="ECO:0000256" key="6">
    <source>
        <dbReference type="ARBA" id="ARBA00022801"/>
    </source>
</evidence>
<keyword evidence="6 11" id="KW-0378">Hydrolase</keyword>
<evidence type="ECO:0000256" key="5">
    <source>
        <dbReference type="ARBA" id="ARBA00022692"/>
    </source>
</evidence>
<evidence type="ECO:0000256" key="8">
    <source>
        <dbReference type="ARBA" id="ARBA00022989"/>
    </source>
</evidence>
<keyword evidence="11" id="KW-0479">Metal-binding</keyword>